<dbReference type="AlphaFoldDB" id="A0A1Q9DXG6"/>
<dbReference type="EMBL" id="LSRX01000348">
    <property type="protein sequence ID" value="OLP99851.1"/>
    <property type="molecule type" value="Genomic_DNA"/>
</dbReference>
<proteinExistence type="predicted"/>
<reference evidence="2 3" key="1">
    <citation type="submission" date="2016-02" db="EMBL/GenBank/DDBJ databases">
        <title>Genome analysis of coral dinoflagellate symbionts highlights evolutionary adaptations to a symbiotic lifestyle.</title>
        <authorList>
            <person name="Aranda M."/>
            <person name="Li Y."/>
            <person name="Liew Y.J."/>
            <person name="Baumgarten S."/>
            <person name="Simakov O."/>
            <person name="Wilson M."/>
            <person name="Piel J."/>
            <person name="Ashoor H."/>
            <person name="Bougouffa S."/>
            <person name="Bajic V.B."/>
            <person name="Ryu T."/>
            <person name="Ravasi T."/>
            <person name="Bayer T."/>
            <person name="Micklem G."/>
            <person name="Kim H."/>
            <person name="Bhak J."/>
            <person name="Lajeunesse T.C."/>
            <person name="Voolstra C.R."/>
        </authorList>
    </citation>
    <scope>NUCLEOTIDE SEQUENCE [LARGE SCALE GENOMIC DNA]</scope>
    <source>
        <strain evidence="2 3">CCMP2467</strain>
    </source>
</reference>
<gene>
    <name evidence="2" type="ORF">AK812_SmicGene17552</name>
</gene>
<evidence type="ECO:0000256" key="1">
    <source>
        <dbReference type="SAM" id="MobiDB-lite"/>
    </source>
</evidence>
<protein>
    <submittedName>
        <fullName evidence="2">Uncharacterized protein</fullName>
    </submittedName>
</protein>
<accession>A0A1Q9DXG6</accession>
<name>A0A1Q9DXG6_SYMMI</name>
<keyword evidence="3" id="KW-1185">Reference proteome</keyword>
<dbReference type="Proteomes" id="UP000186817">
    <property type="component" value="Unassembled WGS sequence"/>
</dbReference>
<evidence type="ECO:0000313" key="2">
    <source>
        <dbReference type="EMBL" id="OLP99851.1"/>
    </source>
</evidence>
<organism evidence="2 3">
    <name type="scientific">Symbiodinium microadriaticum</name>
    <name type="common">Dinoflagellate</name>
    <name type="synonym">Zooxanthella microadriatica</name>
    <dbReference type="NCBI Taxonomy" id="2951"/>
    <lineage>
        <taxon>Eukaryota</taxon>
        <taxon>Sar</taxon>
        <taxon>Alveolata</taxon>
        <taxon>Dinophyceae</taxon>
        <taxon>Suessiales</taxon>
        <taxon>Symbiodiniaceae</taxon>
        <taxon>Symbiodinium</taxon>
    </lineage>
</organism>
<evidence type="ECO:0000313" key="3">
    <source>
        <dbReference type="Proteomes" id="UP000186817"/>
    </source>
</evidence>
<comment type="caution">
    <text evidence="2">The sequence shown here is derived from an EMBL/GenBank/DDBJ whole genome shotgun (WGS) entry which is preliminary data.</text>
</comment>
<sequence length="85" mass="9141">MALDAGAEACIAGPGEWMLIRCRSLEEHHPGDQKEFSVEKLQPREVPAAAGVKGVKRPADDAIPEDTNTSSKKLAEELFGPVDDL</sequence>
<feature type="region of interest" description="Disordered" evidence="1">
    <location>
        <begin position="47"/>
        <end position="85"/>
    </location>
</feature>